<evidence type="ECO:0000313" key="1">
    <source>
        <dbReference type="EMBL" id="KZV80243.1"/>
    </source>
</evidence>
<organism evidence="1 2">
    <name type="scientific">Exidia glandulosa HHB12029</name>
    <dbReference type="NCBI Taxonomy" id="1314781"/>
    <lineage>
        <taxon>Eukaryota</taxon>
        <taxon>Fungi</taxon>
        <taxon>Dikarya</taxon>
        <taxon>Basidiomycota</taxon>
        <taxon>Agaricomycotina</taxon>
        <taxon>Agaricomycetes</taxon>
        <taxon>Auriculariales</taxon>
        <taxon>Exidiaceae</taxon>
        <taxon>Exidia</taxon>
    </lineage>
</organism>
<reference evidence="1 2" key="1">
    <citation type="journal article" date="2016" name="Mol. Biol. Evol.">
        <title>Comparative Genomics of Early-Diverging Mushroom-Forming Fungi Provides Insights into the Origins of Lignocellulose Decay Capabilities.</title>
        <authorList>
            <person name="Nagy L.G."/>
            <person name="Riley R."/>
            <person name="Tritt A."/>
            <person name="Adam C."/>
            <person name="Daum C."/>
            <person name="Floudas D."/>
            <person name="Sun H."/>
            <person name="Yadav J.S."/>
            <person name="Pangilinan J."/>
            <person name="Larsson K.H."/>
            <person name="Matsuura K."/>
            <person name="Barry K."/>
            <person name="Labutti K."/>
            <person name="Kuo R."/>
            <person name="Ohm R.A."/>
            <person name="Bhattacharya S.S."/>
            <person name="Shirouzu T."/>
            <person name="Yoshinaga Y."/>
            <person name="Martin F.M."/>
            <person name="Grigoriev I.V."/>
            <person name="Hibbett D.S."/>
        </authorList>
    </citation>
    <scope>NUCLEOTIDE SEQUENCE [LARGE SCALE GENOMIC DNA]</scope>
    <source>
        <strain evidence="1 2">HHB12029</strain>
    </source>
</reference>
<dbReference type="InParanoid" id="A0A165BB79"/>
<proteinExistence type="predicted"/>
<sequence length="307" mass="34307">MLTLSSNQELAAGVDSVVDEKLQGLLESLTAAEASLAAAKETATSTVAEVERLVKRNAANAEARESATAHSLAWLGALLDVASPSSLPSPPGRRRMLYLRDFGTLSYIFRPLLQALARATQDSQNTFIIVAGIWRYERLPENSASATSVAKQSARKQRYYLFAFEGNQSLKGWLDHKFPATWRRSRSSNSRFANLEDSFAACFSHCFGTAELYRRHYAQEMSVDENIKMTYAHSLAVGLLDTRCNDLGKRWGKEERERRLIAHNMRALSNALHGVGRKVELSWLYDVRPQDVTTRSQGELLPSLLPR</sequence>
<accession>A0A165BB79</accession>
<keyword evidence="2" id="KW-1185">Reference proteome</keyword>
<dbReference type="AlphaFoldDB" id="A0A165BB79"/>
<dbReference type="EMBL" id="KV426504">
    <property type="protein sequence ID" value="KZV80243.1"/>
    <property type="molecule type" value="Genomic_DNA"/>
</dbReference>
<evidence type="ECO:0000313" key="2">
    <source>
        <dbReference type="Proteomes" id="UP000077266"/>
    </source>
</evidence>
<dbReference type="Proteomes" id="UP000077266">
    <property type="component" value="Unassembled WGS sequence"/>
</dbReference>
<gene>
    <name evidence="1" type="ORF">EXIGLDRAFT_781212</name>
</gene>
<protein>
    <submittedName>
        <fullName evidence="1">Uncharacterized protein</fullName>
    </submittedName>
</protein>
<name>A0A165BB79_EXIGL</name>